<organism evidence="6 7">
    <name type="scientific">Penicillium cosmopolitanum</name>
    <dbReference type="NCBI Taxonomy" id="1131564"/>
    <lineage>
        <taxon>Eukaryota</taxon>
        <taxon>Fungi</taxon>
        <taxon>Dikarya</taxon>
        <taxon>Ascomycota</taxon>
        <taxon>Pezizomycotina</taxon>
        <taxon>Eurotiomycetes</taxon>
        <taxon>Eurotiomycetidae</taxon>
        <taxon>Eurotiales</taxon>
        <taxon>Aspergillaceae</taxon>
        <taxon>Penicillium</taxon>
    </lineage>
</organism>
<dbReference type="GeneID" id="81371584"/>
<evidence type="ECO:0000313" key="6">
    <source>
        <dbReference type="EMBL" id="KAJ5392477.1"/>
    </source>
</evidence>
<evidence type="ECO:0000256" key="5">
    <source>
        <dbReference type="ARBA" id="ARBA00023242"/>
    </source>
</evidence>
<dbReference type="GO" id="GO:0000981">
    <property type="term" value="F:DNA-binding transcription factor activity, RNA polymerase II-specific"/>
    <property type="evidence" value="ECO:0007669"/>
    <property type="project" value="InterPro"/>
</dbReference>
<name>A0A9W9W032_9EURO</name>
<dbReference type="EMBL" id="JAPZBU010000008">
    <property type="protein sequence ID" value="KAJ5392477.1"/>
    <property type="molecule type" value="Genomic_DNA"/>
</dbReference>
<dbReference type="Proteomes" id="UP001147747">
    <property type="component" value="Unassembled WGS sequence"/>
</dbReference>
<gene>
    <name evidence="6" type="ORF">N7509_007967</name>
</gene>
<keyword evidence="7" id="KW-1185">Reference proteome</keyword>
<keyword evidence="3" id="KW-0805">Transcription regulation</keyword>
<accession>A0A9W9W032</accession>
<keyword evidence="4" id="KW-0804">Transcription</keyword>
<evidence type="ECO:0000313" key="7">
    <source>
        <dbReference type="Proteomes" id="UP001147747"/>
    </source>
</evidence>
<reference evidence="6" key="2">
    <citation type="journal article" date="2023" name="IMA Fungus">
        <title>Comparative genomic study of the Penicillium genus elucidates a diverse pangenome and 15 lateral gene transfer events.</title>
        <authorList>
            <person name="Petersen C."/>
            <person name="Sorensen T."/>
            <person name="Nielsen M.R."/>
            <person name="Sondergaard T.E."/>
            <person name="Sorensen J.L."/>
            <person name="Fitzpatrick D.A."/>
            <person name="Frisvad J.C."/>
            <person name="Nielsen K.L."/>
        </authorList>
    </citation>
    <scope>NUCLEOTIDE SEQUENCE</scope>
    <source>
        <strain evidence="6">IBT 29677</strain>
    </source>
</reference>
<evidence type="ECO:0000256" key="2">
    <source>
        <dbReference type="ARBA" id="ARBA00022723"/>
    </source>
</evidence>
<keyword evidence="2" id="KW-0479">Metal-binding</keyword>
<sequence>MDISDITQPYSRYIAKGVDNTLSVSSETRPTPGQEALFKALGLWREARAFIRNLRFIYNLAPEVALTGRWAALFALDSKIISCYSSFPAKLRNLYGDSLCDSGEAPELLLSLHAVYHQCRALLHLSMFMFLRQNASAPPDYVNLCARVSMSHLNYFADVATSFMSLAPSNASANPPFIAYCAFLTASIHLASLKLFQGSTGNSPYASPPALALLRKRALSSLLVLQHLQSYWSSCKELLTAFPSQLDRLQPLCFPVRISAADIERHGHDLQNSSDLLPSTTIPDGTPLAPLPPHQEELETIMSRHLAQILRMVDLSHPAYFSFQNLQSLHQIAGDPSILAESANFHQQPYHTYQPEPEPTRMSPIPDLQPIPCNAIVTESTYAHYHKPRTWIPARPVASEPGIFEYEDYDASDE</sequence>
<keyword evidence="5" id="KW-0539">Nucleus</keyword>
<evidence type="ECO:0000256" key="1">
    <source>
        <dbReference type="ARBA" id="ARBA00004123"/>
    </source>
</evidence>
<comment type="caution">
    <text evidence="6">The sequence shown here is derived from an EMBL/GenBank/DDBJ whole genome shotgun (WGS) entry which is preliminary data.</text>
</comment>
<dbReference type="GO" id="GO:0005634">
    <property type="term" value="C:nucleus"/>
    <property type="evidence" value="ECO:0007669"/>
    <property type="project" value="UniProtKB-SubCell"/>
</dbReference>
<dbReference type="RefSeq" id="XP_056488155.1">
    <property type="nucleotide sequence ID" value="XM_056632604.1"/>
</dbReference>
<dbReference type="AlphaFoldDB" id="A0A9W9W032"/>
<evidence type="ECO:0000256" key="4">
    <source>
        <dbReference type="ARBA" id="ARBA00023163"/>
    </source>
</evidence>
<comment type="subcellular location">
    <subcellularLocation>
        <location evidence="1">Nucleus</location>
    </subcellularLocation>
</comment>
<proteinExistence type="predicted"/>
<dbReference type="PANTHER" id="PTHR47338:SF7">
    <property type="entry name" value="ZN(II)2CYS6 TRANSCRIPTION FACTOR (EUROFUNG)"/>
    <property type="match status" value="1"/>
</dbReference>
<reference evidence="6" key="1">
    <citation type="submission" date="2022-12" db="EMBL/GenBank/DDBJ databases">
        <authorList>
            <person name="Petersen C."/>
        </authorList>
    </citation>
    <scope>NUCLEOTIDE SEQUENCE</scope>
    <source>
        <strain evidence="6">IBT 29677</strain>
    </source>
</reference>
<dbReference type="OrthoDB" id="4363586at2759"/>
<dbReference type="PANTHER" id="PTHR47338">
    <property type="entry name" value="ZN(II)2CYS6 TRANSCRIPTION FACTOR (EUROFUNG)-RELATED"/>
    <property type="match status" value="1"/>
</dbReference>
<dbReference type="InterPro" id="IPR050815">
    <property type="entry name" value="TF_fung"/>
</dbReference>
<evidence type="ECO:0000256" key="3">
    <source>
        <dbReference type="ARBA" id="ARBA00023015"/>
    </source>
</evidence>
<evidence type="ECO:0008006" key="8">
    <source>
        <dbReference type="Google" id="ProtNLM"/>
    </source>
</evidence>
<dbReference type="GO" id="GO:0046872">
    <property type="term" value="F:metal ion binding"/>
    <property type="evidence" value="ECO:0007669"/>
    <property type="project" value="UniProtKB-KW"/>
</dbReference>
<dbReference type="CDD" id="cd12148">
    <property type="entry name" value="fungal_TF_MHR"/>
    <property type="match status" value="1"/>
</dbReference>
<protein>
    <recommendedName>
        <fullName evidence="8">Transcription factor domain-containing protein</fullName>
    </recommendedName>
</protein>